<protein>
    <recommendedName>
        <fullName evidence="4">Zn(2)-C6 fungal-type domain-containing protein</fullName>
    </recommendedName>
</protein>
<evidence type="ECO:0000259" key="4">
    <source>
        <dbReference type="PROSITE" id="PS50048"/>
    </source>
</evidence>
<feature type="compositionally biased region" description="Basic and acidic residues" evidence="3">
    <location>
        <begin position="122"/>
        <end position="131"/>
    </location>
</feature>
<dbReference type="InterPro" id="IPR001138">
    <property type="entry name" value="Zn2Cys6_DnaBD"/>
</dbReference>
<dbReference type="PROSITE" id="PS00463">
    <property type="entry name" value="ZN2_CY6_FUNGAL_1"/>
    <property type="match status" value="1"/>
</dbReference>
<sequence>MMSVWMGAHGRCRGNLAILGCDQRGSSSPEARIVRLKTEPGTSTRQSPGPSSSSNATTAGSSNRPVQPPKVCDKCRLRRIRCDYQSPCQPCIDAKLQCTRNHVPRKRGPRPGRGRLINRLREREAGKKEEQCPSSSGDPEVSDGARSNNTDIFPQNASVSTTWASDVSIAPETTGLFANEHIFPSRGAFLYLIPKCVELFYQHLYPVMPVLYMPEIQRMDPRTCDLPEKNLLYSLSALTCFRMSGHSLGAEDSPEFWDQAGRFLLNDCLDVRKQYDLYENISLNTVVSSMFLASSFFETNQSTKAWVYLREALTFAQELGLEDESTYAGLSPEEALCRQRVFWLLYVMERSFAILRNKPLMLRRTPKLPMTLHAYESRGIHTGFLQLLGIYIPLRDSIIEAWTYGSHPTVDVNTYLALQNQLARPAGSSGGLSIPHPLLPPSPTIAVSSVQIPVTQACGFSDLSLSSSSISSSPTDPVAPVAEPTPSQTAELLVTQQWLRLIIWLSSLRQGYLSWAAENESMHFAFPLTIARQTALVLRSLLQIGLEANGMAALEVNGIGIFEKIFEIGAWCMNVLDSYDKASLEGQFLSLPNFGRKHSACSGKGKQAARSATNSPAEQTMDYEEEDDVDLLDVFMRALSATPTSRKQFAEPLYMWATTRPGGMRIRSSPGLHPDTGGGAGAGAFGMAQTQPGLAGQIPGLGPGQGLGLGQASGIGAAQGHNASSMMHQQQQLQQQQPGIWSAASAHAHGQAPLAGSATGSGAGLARPSGPGPGGGQGQGMEDVVMGDQPSHQGQGFNIDPRLGAGSNAPGGLQFARQPLRPNAPHLPSPLPGQFGGSPTSLYNVPGWSPIDPGGLTRARSRTMGMGQLKGLMAMVQGGPGTPGSSGPDSSQAGN</sequence>
<proteinExistence type="predicted"/>
<dbReference type="PANTHER" id="PTHR31668">
    <property type="entry name" value="GLUCOSE TRANSPORT TRANSCRIPTION REGULATOR RGT1-RELATED-RELATED"/>
    <property type="match status" value="1"/>
</dbReference>
<dbReference type="Pfam" id="PF00172">
    <property type="entry name" value="Zn_clus"/>
    <property type="match status" value="1"/>
</dbReference>
<dbReference type="GeneID" id="87861843"/>
<gene>
    <name evidence="5" type="ORF">B0H65DRAFT_427449</name>
</gene>
<dbReference type="GO" id="GO:0006351">
    <property type="term" value="P:DNA-templated transcription"/>
    <property type="evidence" value="ECO:0007669"/>
    <property type="project" value="InterPro"/>
</dbReference>
<dbReference type="SMART" id="SM00906">
    <property type="entry name" value="Fungal_trans"/>
    <property type="match status" value="1"/>
</dbReference>
<dbReference type="PANTHER" id="PTHR31668:SF29">
    <property type="entry name" value="ZN(2)-C6 FUNGAL-TYPE DOMAIN-CONTAINING PROTEIN"/>
    <property type="match status" value="1"/>
</dbReference>
<evidence type="ECO:0000313" key="6">
    <source>
        <dbReference type="Proteomes" id="UP001278500"/>
    </source>
</evidence>
<evidence type="ECO:0000256" key="3">
    <source>
        <dbReference type="SAM" id="MobiDB-lite"/>
    </source>
</evidence>
<dbReference type="CDD" id="cd12148">
    <property type="entry name" value="fungal_TF_MHR"/>
    <property type="match status" value="1"/>
</dbReference>
<feature type="compositionally biased region" description="Low complexity" evidence="3">
    <location>
        <begin position="47"/>
        <end position="63"/>
    </location>
</feature>
<dbReference type="Gene3D" id="4.10.240.10">
    <property type="entry name" value="Zn(2)-C6 fungal-type DNA-binding domain"/>
    <property type="match status" value="1"/>
</dbReference>
<dbReference type="PROSITE" id="PS50048">
    <property type="entry name" value="ZN2_CY6_FUNGAL_2"/>
    <property type="match status" value="1"/>
</dbReference>
<dbReference type="GO" id="GO:0008270">
    <property type="term" value="F:zinc ion binding"/>
    <property type="evidence" value="ECO:0007669"/>
    <property type="project" value="InterPro"/>
</dbReference>
<dbReference type="Proteomes" id="UP001278500">
    <property type="component" value="Unassembled WGS sequence"/>
</dbReference>
<dbReference type="EMBL" id="JAUEPP010000004">
    <property type="protein sequence ID" value="KAK3345670.1"/>
    <property type="molecule type" value="Genomic_DNA"/>
</dbReference>
<organism evidence="5 6">
    <name type="scientific">Neurospora tetraspora</name>
    <dbReference type="NCBI Taxonomy" id="94610"/>
    <lineage>
        <taxon>Eukaryota</taxon>
        <taxon>Fungi</taxon>
        <taxon>Dikarya</taxon>
        <taxon>Ascomycota</taxon>
        <taxon>Pezizomycotina</taxon>
        <taxon>Sordariomycetes</taxon>
        <taxon>Sordariomycetidae</taxon>
        <taxon>Sordariales</taxon>
        <taxon>Sordariaceae</taxon>
        <taxon>Neurospora</taxon>
    </lineage>
</organism>
<dbReference type="Pfam" id="PF04082">
    <property type="entry name" value="Fungal_trans"/>
    <property type="match status" value="1"/>
</dbReference>
<keyword evidence="6" id="KW-1185">Reference proteome</keyword>
<reference evidence="5" key="1">
    <citation type="journal article" date="2023" name="Mol. Phylogenet. Evol.">
        <title>Genome-scale phylogeny and comparative genomics of the fungal order Sordariales.</title>
        <authorList>
            <person name="Hensen N."/>
            <person name="Bonometti L."/>
            <person name="Westerberg I."/>
            <person name="Brannstrom I.O."/>
            <person name="Guillou S."/>
            <person name="Cros-Aarteil S."/>
            <person name="Calhoun S."/>
            <person name="Haridas S."/>
            <person name="Kuo A."/>
            <person name="Mondo S."/>
            <person name="Pangilinan J."/>
            <person name="Riley R."/>
            <person name="LaButti K."/>
            <person name="Andreopoulos B."/>
            <person name="Lipzen A."/>
            <person name="Chen C."/>
            <person name="Yan M."/>
            <person name="Daum C."/>
            <person name="Ng V."/>
            <person name="Clum A."/>
            <person name="Steindorff A."/>
            <person name="Ohm R.A."/>
            <person name="Martin F."/>
            <person name="Silar P."/>
            <person name="Natvig D.O."/>
            <person name="Lalanne C."/>
            <person name="Gautier V."/>
            <person name="Ament-Velasquez S.L."/>
            <person name="Kruys A."/>
            <person name="Hutchinson M.I."/>
            <person name="Powell A.J."/>
            <person name="Barry K."/>
            <person name="Miller A.N."/>
            <person name="Grigoriev I.V."/>
            <person name="Debuchy R."/>
            <person name="Gladieux P."/>
            <person name="Hiltunen Thoren M."/>
            <person name="Johannesson H."/>
        </authorList>
    </citation>
    <scope>NUCLEOTIDE SEQUENCE</scope>
    <source>
        <strain evidence="5">CBS 560.94</strain>
    </source>
</reference>
<feature type="region of interest" description="Disordered" evidence="3">
    <location>
        <begin position="122"/>
        <end position="153"/>
    </location>
</feature>
<dbReference type="InterPro" id="IPR036864">
    <property type="entry name" value="Zn2-C6_fun-type_DNA-bd_sf"/>
</dbReference>
<feature type="domain" description="Zn(2)-C6 fungal-type" evidence="4">
    <location>
        <begin position="71"/>
        <end position="100"/>
    </location>
</feature>
<name>A0AAE0JGF2_9PEZI</name>
<dbReference type="CDD" id="cd00067">
    <property type="entry name" value="GAL4"/>
    <property type="match status" value="1"/>
</dbReference>
<keyword evidence="1" id="KW-0479">Metal-binding</keyword>
<comment type="caution">
    <text evidence="5">The sequence shown here is derived from an EMBL/GenBank/DDBJ whole genome shotgun (WGS) entry which is preliminary data.</text>
</comment>
<reference evidence="5" key="2">
    <citation type="submission" date="2023-06" db="EMBL/GenBank/DDBJ databases">
        <authorList>
            <consortium name="Lawrence Berkeley National Laboratory"/>
            <person name="Haridas S."/>
            <person name="Hensen N."/>
            <person name="Bonometti L."/>
            <person name="Westerberg I."/>
            <person name="Brannstrom I.O."/>
            <person name="Guillou S."/>
            <person name="Cros-Aarteil S."/>
            <person name="Calhoun S."/>
            <person name="Kuo A."/>
            <person name="Mondo S."/>
            <person name="Pangilinan J."/>
            <person name="Riley R."/>
            <person name="Labutti K."/>
            <person name="Andreopoulos B."/>
            <person name="Lipzen A."/>
            <person name="Chen C."/>
            <person name="Yanf M."/>
            <person name="Daum C."/>
            <person name="Ng V."/>
            <person name="Clum A."/>
            <person name="Steindorff A."/>
            <person name="Ohm R."/>
            <person name="Martin F."/>
            <person name="Silar P."/>
            <person name="Natvig D."/>
            <person name="Lalanne C."/>
            <person name="Gautier V."/>
            <person name="Ament-Velasquez S.L."/>
            <person name="Kruys A."/>
            <person name="Hutchinson M.I."/>
            <person name="Powell A.J."/>
            <person name="Barry K."/>
            <person name="Miller A.N."/>
            <person name="Grigoriev I.V."/>
            <person name="Debuchy R."/>
            <person name="Gladieux P."/>
            <person name="Thoren M.H."/>
            <person name="Johannesson H."/>
        </authorList>
    </citation>
    <scope>NUCLEOTIDE SEQUENCE</scope>
    <source>
        <strain evidence="5">CBS 560.94</strain>
    </source>
</reference>
<feature type="compositionally biased region" description="Low complexity" evidence="3">
    <location>
        <begin position="754"/>
        <end position="769"/>
    </location>
</feature>
<dbReference type="RefSeq" id="XP_062682283.1">
    <property type="nucleotide sequence ID" value="XM_062824689.1"/>
</dbReference>
<dbReference type="InterPro" id="IPR050797">
    <property type="entry name" value="Carb_Metab_Trans_Reg"/>
</dbReference>
<evidence type="ECO:0000256" key="2">
    <source>
        <dbReference type="ARBA" id="ARBA00023242"/>
    </source>
</evidence>
<accession>A0AAE0JGF2</accession>
<keyword evidence="2" id="KW-0539">Nucleus</keyword>
<feature type="region of interest" description="Disordered" evidence="3">
    <location>
        <begin position="37"/>
        <end position="70"/>
    </location>
</feature>
<feature type="region of interest" description="Disordered" evidence="3">
    <location>
        <begin position="742"/>
        <end position="846"/>
    </location>
</feature>
<dbReference type="SMART" id="SM00066">
    <property type="entry name" value="GAL4"/>
    <property type="match status" value="1"/>
</dbReference>
<dbReference type="GO" id="GO:0003677">
    <property type="term" value="F:DNA binding"/>
    <property type="evidence" value="ECO:0007669"/>
    <property type="project" value="InterPro"/>
</dbReference>
<evidence type="ECO:0000313" key="5">
    <source>
        <dbReference type="EMBL" id="KAK3345670.1"/>
    </source>
</evidence>
<dbReference type="GO" id="GO:0000981">
    <property type="term" value="F:DNA-binding transcription factor activity, RNA polymerase II-specific"/>
    <property type="evidence" value="ECO:0007669"/>
    <property type="project" value="InterPro"/>
</dbReference>
<evidence type="ECO:0000256" key="1">
    <source>
        <dbReference type="ARBA" id="ARBA00022723"/>
    </source>
</evidence>
<dbReference type="AlphaFoldDB" id="A0AAE0JGF2"/>
<dbReference type="SUPFAM" id="SSF57701">
    <property type="entry name" value="Zn2/Cys6 DNA-binding domain"/>
    <property type="match status" value="1"/>
</dbReference>
<feature type="compositionally biased region" description="Low complexity" evidence="3">
    <location>
        <begin position="885"/>
        <end position="895"/>
    </location>
</feature>
<feature type="region of interest" description="Disordered" evidence="3">
    <location>
        <begin position="875"/>
        <end position="895"/>
    </location>
</feature>
<dbReference type="InterPro" id="IPR007219">
    <property type="entry name" value="XnlR_reg_dom"/>
</dbReference>
<feature type="region of interest" description="Disordered" evidence="3">
    <location>
        <begin position="602"/>
        <end position="623"/>
    </location>
</feature>